<evidence type="ECO:0000313" key="4">
    <source>
        <dbReference type="Proteomes" id="UP000308197"/>
    </source>
</evidence>
<dbReference type="AlphaFoldDB" id="A0A5C3P167"/>
<dbReference type="Gene3D" id="2.40.70.10">
    <property type="entry name" value="Acid Proteases"/>
    <property type="match status" value="1"/>
</dbReference>
<feature type="region of interest" description="Disordered" evidence="1">
    <location>
        <begin position="835"/>
        <end position="878"/>
    </location>
</feature>
<feature type="region of interest" description="Disordered" evidence="1">
    <location>
        <begin position="574"/>
        <end position="617"/>
    </location>
</feature>
<dbReference type="InterPro" id="IPR021109">
    <property type="entry name" value="Peptidase_aspartic_dom_sf"/>
</dbReference>
<proteinExistence type="predicted"/>
<feature type="transmembrane region" description="Helical" evidence="2">
    <location>
        <begin position="809"/>
        <end position="831"/>
    </location>
</feature>
<reference evidence="3 4" key="1">
    <citation type="journal article" date="2019" name="Nat. Ecol. Evol.">
        <title>Megaphylogeny resolves global patterns of mushroom evolution.</title>
        <authorList>
            <person name="Varga T."/>
            <person name="Krizsan K."/>
            <person name="Foldi C."/>
            <person name="Dima B."/>
            <person name="Sanchez-Garcia M."/>
            <person name="Sanchez-Ramirez S."/>
            <person name="Szollosi G.J."/>
            <person name="Szarkandi J.G."/>
            <person name="Papp V."/>
            <person name="Albert L."/>
            <person name="Andreopoulos W."/>
            <person name="Angelini C."/>
            <person name="Antonin V."/>
            <person name="Barry K.W."/>
            <person name="Bougher N.L."/>
            <person name="Buchanan P."/>
            <person name="Buyck B."/>
            <person name="Bense V."/>
            <person name="Catcheside P."/>
            <person name="Chovatia M."/>
            <person name="Cooper J."/>
            <person name="Damon W."/>
            <person name="Desjardin D."/>
            <person name="Finy P."/>
            <person name="Geml J."/>
            <person name="Haridas S."/>
            <person name="Hughes K."/>
            <person name="Justo A."/>
            <person name="Karasinski D."/>
            <person name="Kautmanova I."/>
            <person name="Kiss B."/>
            <person name="Kocsube S."/>
            <person name="Kotiranta H."/>
            <person name="LaButti K.M."/>
            <person name="Lechner B.E."/>
            <person name="Liimatainen K."/>
            <person name="Lipzen A."/>
            <person name="Lukacs Z."/>
            <person name="Mihaltcheva S."/>
            <person name="Morgado L.N."/>
            <person name="Niskanen T."/>
            <person name="Noordeloos M.E."/>
            <person name="Ohm R.A."/>
            <person name="Ortiz-Santana B."/>
            <person name="Ovrebo C."/>
            <person name="Racz N."/>
            <person name="Riley R."/>
            <person name="Savchenko A."/>
            <person name="Shiryaev A."/>
            <person name="Soop K."/>
            <person name="Spirin V."/>
            <person name="Szebenyi C."/>
            <person name="Tomsovsky M."/>
            <person name="Tulloss R.E."/>
            <person name="Uehling J."/>
            <person name="Grigoriev I.V."/>
            <person name="Vagvolgyi C."/>
            <person name="Papp T."/>
            <person name="Martin F.M."/>
            <person name="Miettinen O."/>
            <person name="Hibbett D.S."/>
            <person name="Nagy L.G."/>
        </authorList>
    </citation>
    <scope>NUCLEOTIDE SEQUENCE [LARGE SCALE GENOMIC DNA]</scope>
    <source>
        <strain evidence="3 4">HHB13444</strain>
    </source>
</reference>
<keyword evidence="2" id="KW-1133">Transmembrane helix</keyword>
<dbReference type="Proteomes" id="UP000308197">
    <property type="component" value="Unassembled WGS sequence"/>
</dbReference>
<evidence type="ECO:0000256" key="1">
    <source>
        <dbReference type="SAM" id="MobiDB-lite"/>
    </source>
</evidence>
<protein>
    <submittedName>
        <fullName evidence="3">Uncharacterized protein</fullName>
    </submittedName>
</protein>
<feature type="compositionally biased region" description="Low complexity" evidence="1">
    <location>
        <begin position="578"/>
        <end position="612"/>
    </location>
</feature>
<dbReference type="InParanoid" id="A0A5C3P167"/>
<evidence type="ECO:0000313" key="3">
    <source>
        <dbReference type="EMBL" id="TFK83396.1"/>
    </source>
</evidence>
<keyword evidence="2" id="KW-0812">Transmembrane</keyword>
<keyword evidence="4" id="KW-1185">Reference proteome</keyword>
<evidence type="ECO:0000256" key="2">
    <source>
        <dbReference type="SAM" id="Phobius"/>
    </source>
</evidence>
<organism evidence="3 4">
    <name type="scientific">Polyporus arcularius HHB13444</name>
    <dbReference type="NCBI Taxonomy" id="1314778"/>
    <lineage>
        <taxon>Eukaryota</taxon>
        <taxon>Fungi</taxon>
        <taxon>Dikarya</taxon>
        <taxon>Basidiomycota</taxon>
        <taxon>Agaricomycotina</taxon>
        <taxon>Agaricomycetes</taxon>
        <taxon>Polyporales</taxon>
        <taxon>Polyporaceae</taxon>
        <taxon>Polyporus</taxon>
    </lineage>
</organism>
<gene>
    <name evidence="3" type="ORF">K466DRAFT_555114</name>
</gene>
<keyword evidence="2" id="KW-0472">Membrane</keyword>
<sequence length="878" mass="99654">MGGRSLGIYNRAWAGELLSSLVCTPSSSRIQDMPSSFGALRALLVLAASLCSPVFSFPATSPSSLAQRSFKDYYDNLIYLDSKKSNLYWAVSIGGQSYAACLDNKWSGLATYGDKAPSGGSTHSITIEEVSIQVQDGRTEVGLFDVEVDLEYFHATSWPSNMPKLGVSGVDTAYIGIDISKPSNPYYTYMSYKWPKDYSKWYYDMMISYDWMDVVKSTDIDFAGVIVVGKTLSWTDLLDISSSQATQYGLPPLDGISNQPYIYLQDDGYFYLDNCFWVGGKQYTWNSEVPKTPSGKTVADIRITERWSIFPDEIVKAIYAGLQGAKYYPQSTYGYYQIPCDAKIEFEFAIDGHKYVLVEEALIAPNPWGDQCIGSIFTKGQAVAAVPEYDIYFGFQFISSFYYRAGLNHDNNKPYYKLLPLPSPKSGDWWKSYTSAPSYPYATWKPTYSATYGGGSDKGYTSQGNDYKPMYTTQTKPSNTYYYTSSTPIDYSPKFEGPPYSSPTYYTHTTSTPQYSYHTTSSSTYYSQPTYPPYNGGYSSHGYDDKTYETHYTSSSSHNYDTKYYTPSYSAPPKYETSSVPPYHQPPYSYSSPPKYETSSVPPYHQPPYSYSSEDKYKYSSTYEDKSKYSTTYDEKKYSSTYDEKKYSSTYDDKSKYSTTYDDKKYTSTYEDKSKYSTTTYDDKKYSSTYEDKHKYSSTYEDKSKYSTTYDDKKYTSTYEDKSKYSTTYDDKYKYTTTSTHYDYKPSSSNWEYKSSPTYYSSATYDKDHKYTDTYQPYSTPAKIAGNLAEEGDDNSDTDWKSKAHLYEIIIIALAAVLGLGVIGAIIACVVSRKKKDNGPRPSAYRNIHDAESTEPKIPLYGAEGGQSRYSDPYGDKE</sequence>
<name>A0A5C3P167_9APHY</name>
<accession>A0A5C3P167</accession>
<dbReference type="EMBL" id="ML211396">
    <property type="protein sequence ID" value="TFK83396.1"/>
    <property type="molecule type" value="Genomic_DNA"/>
</dbReference>